<accession>G0MVZ0</accession>
<evidence type="ECO:0000313" key="2">
    <source>
        <dbReference type="Proteomes" id="UP000008068"/>
    </source>
</evidence>
<dbReference type="AlphaFoldDB" id="G0MVZ0"/>
<gene>
    <name evidence="1" type="ORF">CAEBREN_28795</name>
</gene>
<dbReference type="InParanoid" id="G0MVZ0"/>
<dbReference type="HOGENOM" id="CLU_3299860_0_0_1"/>
<protein>
    <recommendedName>
        <fullName evidence="3">BTB domain-containing protein</fullName>
    </recommendedName>
</protein>
<evidence type="ECO:0000313" key="1">
    <source>
        <dbReference type="EMBL" id="EGT45276.1"/>
    </source>
</evidence>
<name>G0MVZ0_CAEBE</name>
<dbReference type="EMBL" id="GL379815">
    <property type="protein sequence ID" value="EGT45276.1"/>
    <property type="molecule type" value="Genomic_DNA"/>
</dbReference>
<dbReference type="Proteomes" id="UP000008068">
    <property type="component" value="Unassembled WGS sequence"/>
</dbReference>
<organism evidence="2">
    <name type="scientific">Caenorhabditis brenneri</name>
    <name type="common">Nematode worm</name>
    <dbReference type="NCBI Taxonomy" id="135651"/>
    <lineage>
        <taxon>Eukaryota</taxon>
        <taxon>Metazoa</taxon>
        <taxon>Ecdysozoa</taxon>
        <taxon>Nematoda</taxon>
        <taxon>Chromadorea</taxon>
        <taxon>Rhabditida</taxon>
        <taxon>Rhabditina</taxon>
        <taxon>Rhabditomorpha</taxon>
        <taxon>Rhabditoidea</taxon>
        <taxon>Rhabditidae</taxon>
        <taxon>Peloderinae</taxon>
        <taxon>Caenorhabditis</taxon>
    </lineage>
</organism>
<evidence type="ECO:0008006" key="3">
    <source>
        <dbReference type="Google" id="ProtNLM"/>
    </source>
</evidence>
<keyword evidence="2" id="KW-1185">Reference proteome</keyword>
<reference evidence="2" key="1">
    <citation type="submission" date="2011-07" db="EMBL/GenBank/DDBJ databases">
        <authorList>
            <consortium name="Caenorhabditis brenneri Sequencing and Analysis Consortium"/>
            <person name="Wilson R.K."/>
        </authorList>
    </citation>
    <scope>NUCLEOTIDE SEQUENCE [LARGE SCALE GENOMIC DNA]</scope>
    <source>
        <strain evidence="2">PB2801</strain>
    </source>
</reference>
<proteinExistence type="predicted"/>
<sequence>MTETPKLTIHEEAFVKSDKTDAVLVVDGKKLHVNKAVAML</sequence>
<dbReference type="OrthoDB" id="5858638at2759"/>